<feature type="compositionally biased region" description="Polar residues" evidence="1">
    <location>
        <begin position="573"/>
        <end position="585"/>
    </location>
</feature>
<feature type="region of interest" description="Disordered" evidence="1">
    <location>
        <begin position="525"/>
        <end position="588"/>
    </location>
</feature>
<feature type="region of interest" description="Disordered" evidence="1">
    <location>
        <begin position="369"/>
        <end position="508"/>
    </location>
</feature>
<dbReference type="InterPro" id="IPR026713">
    <property type="entry name" value="CRACD-like"/>
</dbReference>
<dbReference type="Ensembl" id="ENSSORT00005022118.1">
    <property type="protein sequence ID" value="ENSSORP00005021472.1"/>
    <property type="gene ID" value="ENSSORG00005010505.1"/>
</dbReference>
<organism evidence="4 5">
    <name type="scientific">Sphaeramia orbicularis</name>
    <name type="common">orbiculate cardinalfish</name>
    <dbReference type="NCBI Taxonomy" id="375764"/>
    <lineage>
        <taxon>Eukaryota</taxon>
        <taxon>Metazoa</taxon>
        <taxon>Chordata</taxon>
        <taxon>Craniata</taxon>
        <taxon>Vertebrata</taxon>
        <taxon>Euteleostomi</taxon>
        <taxon>Actinopterygii</taxon>
        <taxon>Neopterygii</taxon>
        <taxon>Teleostei</taxon>
        <taxon>Neoteleostei</taxon>
        <taxon>Acanthomorphata</taxon>
        <taxon>Gobiaria</taxon>
        <taxon>Kurtiformes</taxon>
        <taxon>Apogonoidei</taxon>
        <taxon>Apogonidae</taxon>
        <taxon>Apogoninae</taxon>
        <taxon>Sphaeramia</taxon>
    </lineage>
</organism>
<dbReference type="AlphaFoldDB" id="A0A672ZYB4"/>
<proteinExistence type="predicted"/>
<feature type="compositionally biased region" description="Acidic residues" evidence="1">
    <location>
        <begin position="268"/>
        <end position="288"/>
    </location>
</feature>
<dbReference type="Pfam" id="PF15262">
    <property type="entry name" value="DUF4592"/>
    <property type="match status" value="1"/>
</dbReference>
<keyword evidence="2" id="KW-0812">Transmembrane</keyword>
<feature type="compositionally biased region" description="Basic and acidic residues" evidence="1">
    <location>
        <begin position="289"/>
        <end position="306"/>
    </location>
</feature>
<name>A0A672ZYB4_9TELE</name>
<keyword evidence="5" id="KW-1185">Reference proteome</keyword>
<feature type="compositionally biased region" description="Low complexity" evidence="1">
    <location>
        <begin position="454"/>
        <end position="474"/>
    </location>
</feature>
<protein>
    <recommendedName>
        <fullName evidence="3">DUF4592 domain-containing protein</fullName>
    </recommendedName>
</protein>
<feature type="compositionally biased region" description="Basic and acidic residues" evidence="1">
    <location>
        <begin position="237"/>
        <end position="251"/>
    </location>
</feature>
<feature type="compositionally biased region" description="Acidic residues" evidence="1">
    <location>
        <begin position="307"/>
        <end position="335"/>
    </location>
</feature>
<keyword evidence="2" id="KW-0472">Membrane</keyword>
<sequence>KHRQKFAVVIISRFFSVMFDILLCLFLPLHIPQRSKISLGSKALSHDSVFVSDSSEANEALGASQDSIHGKVKSLQLQLKQAIRLGSPPSLMCVKRTEDMGTMSEDDGLPCSPPEYTTHTALTGVSRCQRLTLNVTVSVKLCVPLSSQLSCAASSRAVSPLVVVPGDFSQPASPFACLDNSAAKHKLGLRHKACNKRKPANVRQTNTYTLQHPNTPAHTQLIQFTLLLLRSLEKDVEKTEAEEENSLHAKQTDNQMEEEGEEKKTEEKEEEEEEEEKEEEEEEEEEAKELEQEPEAKGEKLEKTVEDDKEDEVEVEEKTEEVEEPEEAKEDEKEDIQEKTFSEADGGEMVVDLEETADDVNAVNKDEMEYEKHGDQILPGQEEEDFVMMHESQKALDQMEPKEQNLDQEKDTAATEPNVEERTSEQDEEQESIQEFPQETKQEKEPSDVDTSVSSRPSSLTPPQTPTSPSKTSTIHINLVSPKAAKQSCDAATATNKEAKVSAPADETSKVRFTITPAWQRSLSIGDKDSSTLPSSSPAVGGTTVEEPLDKPESSSAKTELVLSPSRAKPVEMTTTKPQWNTSASPGKPQMEAKDGTFFFFLLAPYKSVQNLLWKRNHLKSAVNPSVFGVCFSDPSAARGGSDPPSWISVAKQKQKVYKENSLDNTAVHKVLYVVTHTWINDILFLFFFPPVSPLELNKSSASVEKESRSPTPAAQRGVPSPALTQDEPPWMALAKKKAKAWSEMPQIVQ</sequence>
<feature type="compositionally biased region" description="Basic and acidic residues" evidence="1">
    <location>
        <begin position="387"/>
        <end position="425"/>
    </location>
</feature>
<evidence type="ECO:0000313" key="5">
    <source>
        <dbReference type="Proteomes" id="UP000472271"/>
    </source>
</evidence>
<dbReference type="InterPro" id="IPR028030">
    <property type="entry name" value="DUF4592"/>
</dbReference>
<dbReference type="PANTHER" id="PTHR47743">
    <property type="entry name" value="KIAA1210 / KIAA1211 FAMILY MEMBER"/>
    <property type="match status" value="1"/>
</dbReference>
<accession>A0A672ZYB4</accession>
<feature type="compositionally biased region" description="Basic and acidic residues" evidence="1">
    <location>
        <begin position="438"/>
        <end position="447"/>
    </location>
</feature>
<feature type="domain" description="DUF4592" evidence="3">
    <location>
        <begin position="81"/>
        <end position="193"/>
    </location>
</feature>
<evidence type="ECO:0000259" key="3">
    <source>
        <dbReference type="Pfam" id="PF15262"/>
    </source>
</evidence>
<feature type="transmembrane region" description="Helical" evidence="2">
    <location>
        <begin position="7"/>
        <end position="29"/>
    </location>
</feature>
<reference evidence="4" key="2">
    <citation type="submission" date="2025-08" db="UniProtKB">
        <authorList>
            <consortium name="Ensembl"/>
        </authorList>
    </citation>
    <scope>IDENTIFICATION</scope>
</reference>
<feature type="region of interest" description="Disordered" evidence="1">
    <location>
        <begin position="237"/>
        <end position="350"/>
    </location>
</feature>
<reference evidence="4" key="1">
    <citation type="submission" date="2019-06" db="EMBL/GenBank/DDBJ databases">
        <authorList>
            <consortium name="Wellcome Sanger Institute Data Sharing"/>
        </authorList>
    </citation>
    <scope>NUCLEOTIDE SEQUENCE [LARGE SCALE GENOMIC DNA]</scope>
</reference>
<evidence type="ECO:0000256" key="2">
    <source>
        <dbReference type="SAM" id="Phobius"/>
    </source>
</evidence>
<dbReference type="Proteomes" id="UP000472271">
    <property type="component" value="Chromosome 10"/>
</dbReference>
<keyword evidence="2" id="KW-1133">Transmembrane helix</keyword>
<reference evidence="4" key="3">
    <citation type="submission" date="2025-09" db="UniProtKB">
        <authorList>
            <consortium name="Ensembl"/>
        </authorList>
    </citation>
    <scope>IDENTIFICATION</scope>
</reference>
<dbReference type="PANTHER" id="PTHR47743:SF2">
    <property type="entry name" value="ACROSOMAL PROTEIN KIAA1210"/>
    <property type="match status" value="1"/>
</dbReference>
<evidence type="ECO:0000256" key="1">
    <source>
        <dbReference type="SAM" id="MobiDB-lite"/>
    </source>
</evidence>
<evidence type="ECO:0000313" key="4">
    <source>
        <dbReference type="Ensembl" id="ENSSORP00005021472.1"/>
    </source>
</evidence>
<feature type="region of interest" description="Disordered" evidence="1">
    <location>
        <begin position="703"/>
        <end position="729"/>
    </location>
</feature>